<feature type="region of interest" description="Disordered" evidence="1">
    <location>
        <begin position="1"/>
        <end position="21"/>
    </location>
</feature>
<dbReference type="AlphaFoldDB" id="A0A1G5ZVS3"/>
<gene>
    <name evidence="2" type="ORF">SAMN02927914_06370</name>
</gene>
<protein>
    <submittedName>
        <fullName evidence="2">Uncharacterized protein</fullName>
    </submittedName>
</protein>
<dbReference type="EMBL" id="FMXM01000036">
    <property type="protein sequence ID" value="SDA98888.1"/>
    <property type="molecule type" value="Genomic_DNA"/>
</dbReference>
<evidence type="ECO:0000313" key="2">
    <source>
        <dbReference type="EMBL" id="SDA98888.1"/>
    </source>
</evidence>
<evidence type="ECO:0000313" key="3">
    <source>
        <dbReference type="Proteomes" id="UP000198588"/>
    </source>
</evidence>
<feature type="compositionally biased region" description="Basic and acidic residues" evidence="1">
    <location>
        <begin position="9"/>
        <end position="21"/>
    </location>
</feature>
<name>A0A1G5ZVS3_9HYPH</name>
<dbReference type="RefSeq" id="WP_051727010.1">
    <property type="nucleotide sequence ID" value="NZ_FMXM01000036.1"/>
</dbReference>
<dbReference type="Proteomes" id="UP000198588">
    <property type="component" value="Unassembled WGS sequence"/>
</dbReference>
<organism evidence="2 3">
    <name type="scientific">Mesorhizobium qingshengii</name>
    <dbReference type="NCBI Taxonomy" id="1165689"/>
    <lineage>
        <taxon>Bacteria</taxon>
        <taxon>Pseudomonadati</taxon>
        <taxon>Pseudomonadota</taxon>
        <taxon>Alphaproteobacteria</taxon>
        <taxon>Hyphomicrobiales</taxon>
        <taxon>Phyllobacteriaceae</taxon>
        <taxon>Mesorhizobium</taxon>
    </lineage>
</organism>
<evidence type="ECO:0000256" key="1">
    <source>
        <dbReference type="SAM" id="MobiDB-lite"/>
    </source>
</evidence>
<dbReference type="STRING" id="1165689.SAMN02927914_06370"/>
<proteinExistence type="predicted"/>
<reference evidence="2 3" key="1">
    <citation type="submission" date="2016-10" db="EMBL/GenBank/DDBJ databases">
        <authorList>
            <person name="de Groot N.N."/>
        </authorList>
    </citation>
    <scope>NUCLEOTIDE SEQUENCE [LARGE SCALE GENOMIC DNA]</scope>
    <source>
        <strain evidence="2 3">CGMCC 1.12097</strain>
    </source>
</reference>
<sequence>MSVVFSRSRRTDDGNDLSSRDQEVEIPEDFYASELLATALKMLLGLGALLLGTVFSKIDHGRLRCIGQGGLAL</sequence>
<accession>A0A1G5ZVS3</accession>